<gene>
    <name evidence="2" type="ORF">DCK97_01115</name>
</gene>
<keyword evidence="1" id="KW-0732">Signal</keyword>
<feature type="chain" id="PRO_5017807000" evidence="1">
    <location>
        <begin position="23"/>
        <end position="358"/>
    </location>
</feature>
<comment type="caution">
    <text evidence="2">The sequence shown here is derived from an EMBL/GenBank/DDBJ whole genome shotgun (WGS) entry which is preliminary data.</text>
</comment>
<protein>
    <submittedName>
        <fullName evidence="2">Uncharacterized protein</fullName>
    </submittedName>
</protein>
<evidence type="ECO:0000313" key="2">
    <source>
        <dbReference type="EMBL" id="HAE45995.1"/>
    </source>
</evidence>
<dbReference type="AlphaFoldDB" id="A0A3B9IDU9"/>
<name>A0A3B9IDU9_9PROT</name>
<dbReference type="EMBL" id="DMAI01000015">
    <property type="protein sequence ID" value="HAE45995.1"/>
    <property type="molecule type" value="Genomic_DNA"/>
</dbReference>
<organism evidence="2 3">
    <name type="scientific">Tistrella mobilis</name>
    <dbReference type="NCBI Taxonomy" id="171437"/>
    <lineage>
        <taxon>Bacteria</taxon>
        <taxon>Pseudomonadati</taxon>
        <taxon>Pseudomonadota</taxon>
        <taxon>Alphaproteobacteria</taxon>
        <taxon>Geminicoccales</taxon>
        <taxon>Geminicoccaceae</taxon>
        <taxon>Tistrella</taxon>
    </lineage>
</organism>
<evidence type="ECO:0000256" key="1">
    <source>
        <dbReference type="SAM" id="SignalP"/>
    </source>
</evidence>
<evidence type="ECO:0000313" key="3">
    <source>
        <dbReference type="Proteomes" id="UP000257706"/>
    </source>
</evidence>
<feature type="signal peptide" evidence="1">
    <location>
        <begin position="1"/>
        <end position="22"/>
    </location>
</feature>
<sequence>MRQALFPLAVTVLLLTASGAGAAERLMTEPVTPRPEIAAGHSRVPYGDARRPGTNFSVLIPHGWTTHALPPRAEGTEGLAVLAAWSAPDGDVRLEVAVQRMRRELAPADWMVEWLKADDWQVLDARRLPGAAGAQGDVLAERAGRVHRLRSYKSGDLMFLADASVSRDGFAAAEETLFIATEGFRLEGLIGGPYAEPMREAAWDGPIPAWLLVPAAWKMAADDRLPRAAGRQFTATDAGGRAVGLIYVGTLAPEAAADHAALAAAVAETLRTRQDLTFDTPTLDRASAPGATAEVQTGSTTAVNPAGVPVRVEMTIVREPRGWVVFALAGTRPDPDPYLIDAANRRVFEIVRGSFGGG</sequence>
<dbReference type="Proteomes" id="UP000257706">
    <property type="component" value="Unassembled WGS sequence"/>
</dbReference>
<proteinExistence type="predicted"/>
<reference evidence="2 3" key="1">
    <citation type="journal article" date="2018" name="Nat. Biotechnol.">
        <title>A standardized bacterial taxonomy based on genome phylogeny substantially revises the tree of life.</title>
        <authorList>
            <person name="Parks D.H."/>
            <person name="Chuvochina M."/>
            <person name="Waite D.W."/>
            <person name="Rinke C."/>
            <person name="Skarshewski A."/>
            <person name="Chaumeil P.A."/>
            <person name="Hugenholtz P."/>
        </authorList>
    </citation>
    <scope>NUCLEOTIDE SEQUENCE [LARGE SCALE GENOMIC DNA]</scope>
    <source>
        <strain evidence="2">UBA8739</strain>
    </source>
</reference>
<accession>A0A3B9IDU9</accession>